<dbReference type="EMBL" id="CM035417">
    <property type="protein sequence ID" value="KAH7422435.1"/>
    <property type="molecule type" value="Genomic_DNA"/>
</dbReference>
<proteinExistence type="predicted"/>
<gene>
    <name evidence="3" type="ORF">KP509_12G007900</name>
</gene>
<feature type="compositionally biased region" description="Acidic residues" evidence="1">
    <location>
        <begin position="1"/>
        <end position="14"/>
    </location>
</feature>
<reference evidence="3" key="1">
    <citation type="submission" date="2021-08" db="EMBL/GenBank/DDBJ databases">
        <title>WGS assembly of Ceratopteris richardii.</title>
        <authorList>
            <person name="Marchant D.B."/>
            <person name="Chen G."/>
            <person name="Jenkins J."/>
            <person name="Shu S."/>
            <person name="Leebens-Mack J."/>
            <person name="Grimwood J."/>
            <person name="Schmutz J."/>
            <person name="Soltis P."/>
            <person name="Soltis D."/>
            <person name="Chen Z.-H."/>
        </authorList>
    </citation>
    <scope>NUCLEOTIDE SEQUENCE</scope>
    <source>
        <strain evidence="3">Whitten #5841</strain>
        <tissue evidence="3">Leaf</tissue>
    </source>
</reference>
<evidence type="ECO:0000256" key="1">
    <source>
        <dbReference type="SAM" id="MobiDB-lite"/>
    </source>
</evidence>
<dbReference type="Pfam" id="PF00582">
    <property type="entry name" value="Usp"/>
    <property type="match status" value="1"/>
</dbReference>
<dbReference type="InterPro" id="IPR006016">
    <property type="entry name" value="UspA"/>
</dbReference>
<dbReference type="CDD" id="cd01989">
    <property type="entry name" value="USP_STK_Ubox_N"/>
    <property type="match status" value="1"/>
</dbReference>
<dbReference type="OMA" id="IHIFPEV"/>
<organism evidence="3 4">
    <name type="scientific">Ceratopteris richardii</name>
    <name type="common">Triangle waterfern</name>
    <dbReference type="NCBI Taxonomy" id="49495"/>
    <lineage>
        <taxon>Eukaryota</taxon>
        <taxon>Viridiplantae</taxon>
        <taxon>Streptophyta</taxon>
        <taxon>Embryophyta</taxon>
        <taxon>Tracheophyta</taxon>
        <taxon>Polypodiopsida</taxon>
        <taxon>Polypodiidae</taxon>
        <taxon>Polypodiales</taxon>
        <taxon>Pteridineae</taxon>
        <taxon>Pteridaceae</taxon>
        <taxon>Parkerioideae</taxon>
        <taxon>Ceratopteris</taxon>
    </lineage>
</organism>
<evidence type="ECO:0000259" key="2">
    <source>
        <dbReference type="Pfam" id="PF00582"/>
    </source>
</evidence>
<dbReference type="PANTHER" id="PTHR47382">
    <property type="entry name" value="U-BOX DOMAIN-CONTAINING PROTEIN 52-LIKE"/>
    <property type="match status" value="1"/>
</dbReference>
<dbReference type="Gene3D" id="3.40.50.620">
    <property type="entry name" value="HUPs"/>
    <property type="match status" value="1"/>
</dbReference>
<evidence type="ECO:0000313" key="4">
    <source>
        <dbReference type="Proteomes" id="UP000825935"/>
    </source>
</evidence>
<feature type="region of interest" description="Disordered" evidence="1">
    <location>
        <begin position="1"/>
        <end position="33"/>
    </location>
</feature>
<dbReference type="Proteomes" id="UP000825935">
    <property type="component" value="Chromosome 12"/>
</dbReference>
<feature type="compositionally biased region" description="Basic and acidic residues" evidence="1">
    <location>
        <begin position="15"/>
        <end position="33"/>
    </location>
</feature>
<keyword evidence="4" id="KW-1185">Reference proteome</keyword>
<comment type="caution">
    <text evidence="3">The sequence shown here is derived from an EMBL/GenBank/DDBJ whole genome shotgun (WGS) entry which is preliminary data.</text>
</comment>
<protein>
    <recommendedName>
        <fullName evidence="2">UspA domain-containing protein</fullName>
    </recommendedName>
</protein>
<feature type="domain" description="UspA" evidence="2">
    <location>
        <begin position="45"/>
        <end position="195"/>
    </location>
</feature>
<dbReference type="OrthoDB" id="786795at2759"/>
<sequence length="213" mass="23776">MSLTEIIEDDDDDDSRMRVAESTASRRAEQDPRMESWKWNANVEVAVAVGKGTSSVQALKWALDNNELGTGGMIHLIHIREPLRFIPSPMGNKIPVENVSEDVANKHKLQRFLATEQLLYQYKRMCDEKQVISEVIYAEGDDIANEILNQVICLCVSKLIIGTSSKSRLTRALKGQSIASVISKKAPDFCTVMVVHKGKMLVKKDCQKSESIA</sequence>
<name>A0A8T2TLW4_CERRI</name>
<evidence type="ECO:0000313" key="3">
    <source>
        <dbReference type="EMBL" id="KAH7422435.1"/>
    </source>
</evidence>
<dbReference type="InterPro" id="IPR014729">
    <property type="entry name" value="Rossmann-like_a/b/a_fold"/>
</dbReference>
<dbReference type="SUPFAM" id="SSF52402">
    <property type="entry name" value="Adenine nucleotide alpha hydrolases-like"/>
    <property type="match status" value="1"/>
</dbReference>
<accession>A0A8T2TLW4</accession>
<dbReference type="PANTHER" id="PTHR47382:SF9">
    <property type="entry name" value="U-BOX KINASE FAMILY PROTEIN"/>
    <property type="match status" value="1"/>
</dbReference>
<dbReference type="AlphaFoldDB" id="A0A8T2TLW4"/>